<keyword evidence="7" id="KW-0675">Receptor</keyword>
<evidence type="ECO:0000256" key="9">
    <source>
        <dbReference type="SAM" id="MobiDB-lite"/>
    </source>
</evidence>
<evidence type="ECO:0000256" key="5">
    <source>
        <dbReference type="ARBA" id="ARBA00023125"/>
    </source>
</evidence>
<name>A0A8S3HFK1_9BILA</name>
<evidence type="ECO:0000313" key="11">
    <source>
        <dbReference type="EMBL" id="CAF5181212.1"/>
    </source>
</evidence>
<organism evidence="11 12">
    <name type="scientific">Rotaria magnacalcarata</name>
    <dbReference type="NCBI Taxonomy" id="392030"/>
    <lineage>
        <taxon>Eukaryota</taxon>
        <taxon>Metazoa</taxon>
        <taxon>Spiralia</taxon>
        <taxon>Gnathifera</taxon>
        <taxon>Rotifera</taxon>
        <taxon>Eurotatoria</taxon>
        <taxon>Bdelloidea</taxon>
        <taxon>Philodinida</taxon>
        <taxon>Philodinidae</taxon>
        <taxon>Rotaria</taxon>
    </lineage>
</organism>
<dbReference type="PANTHER" id="PTHR24082">
    <property type="entry name" value="NUCLEAR HORMONE RECEPTOR"/>
    <property type="match status" value="1"/>
</dbReference>
<keyword evidence="8" id="KW-0539">Nucleus</keyword>
<dbReference type="SUPFAM" id="SSF57716">
    <property type="entry name" value="Glucocorticoid receptor-like (DNA-binding domain)"/>
    <property type="match status" value="1"/>
</dbReference>
<evidence type="ECO:0000256" key="1">
    <source>
        <dbReference type="ARBA" id="ARBA00022723"/>
    </source>
</evidence>
<dbReference type="AlphaFoldDB" id="A0A8S3HFK1"/>
<evidence type="ECO:0000256" key="7">
    <source>
        <dbReference type="ARBA" id="ARBA00023170"/>
    </source>
</evidence>
<dbReference type="GO" id="GO:0008270">
    <property type="term" value="F:zinc ion binding"/>
    <property type="evidence" value="ECO:0007669"/>
    <property type="project" value="UniProtKB-KW"/>
</dbReference>
<dbReference type="GO" id="GO:0004879">
    <property type="term" value="F:nuclear receptor activity"/>
    <property type="evidence" value="ECO:0007669"/>
    <property type="project" value="TreeGrafter"/>
</dbReference>
<dbReference type="InterPro" id="IPR050234">
    <property type="entry name" value="Nuclear_hormone_rcpt_NR1"/>
</dbReference>
<evidence type="ECO:0000256" key="3">
    <source>
        <dbReference type="ARBA" id="ARBA00022833"/>
    </source>
</evidence>
<protein>
    <recommendedName>
        <fullName evidence="10">Nuclear receptor domain-containing protein</fullName>
    </recommendedName>
</protein>
<accession>A0A8S3HFK1</accession>
<evidence type="ECO:0000256" key="8">
    <source>
        <dbReference type="ARBA" id="ARBA00023242"/>
    </source>
</evidence>
<feature type="domain" description="Nuclear receptor" evidence="10">
    <location>
        <begin position="1"/>
        <end position="42"/>
    </location>
</feature>
<keyword evidence="6" id="KW-0804">Transcription</keyword>
<dbReference type="GO" id="GO:0030154">
    <property type="term" value="P:cell differentiation"/>
    <property type="evidence" value="ECO:0007669"/>
    <property type="project" value="TreeGrafter"/>
</dbReference>
<dbReference type="Gene3D" id="3.30.50.10">
    <property type="entry name" value="Erythroid Transcription Factor GATA-1, subunit A"/>
    <property type="match status" value="1"/>
</dbReference>
<dbReference type="EMBL" id="CAJOBJ010329982">
    <property type="protein sequence ID" value="CAF5181212.1"/>
    <property type="molecule type" value="Genomic_DNA"/>
</dbReference>
<dbReference type="Pfam" id="PF00105">
    <property type="entry name" value="zf-C4"/>
    <property type="match status" value="1"/>
</dbReference>
<feature type="non-terminal residue" evidence="11">
    <location>
        <position position="1"/>
    </location>
</feature>
<evidence type="ECO:0000256" key="2">
    <source>
        <dbReference type="ARBA" id="ARBA00022771"/>
    </source>
</evidence>
<evidence type="ECO:0000256" key="6">
    <source>
        <dbReference type="ARBA" id="ARBA00023163"/>
    </source>
</evidence>
<keyword evidence="5" id="KW-0238">DNA-binding</keyword>
<reference evidence="11" key="1">
    <citation type="submission" date="2021-02" db="EMBL/GenBank/DDBJ databases">
        <authorList>
            <person name="Nowell W R."/>
        </authorList>
    </citation>
    <scope>NUCLEOTIDE SEQUENCE</scope>
</reference>
<evidence type="ECO:0000259" key="10">
    <source>
        <dbReference type="PROSITE" id="PS51030"/>
    </source>
</evidence>
<keyword evidence="2" id="KW-0863">Zinc-finger</keyword>
<dbReference type="Proteomes" id="UP000681720">
    <property type="component" value="Unassembled WGS sequence"/>
</dbReference>
<proteinExistence type="predicted"/>
<sequence>MDKFRCRNNNNCLVISTTRKRCKRCRLTKCFKVGMRKEWILTEEEKRSKRKKIERNRLIKQQERLVNYQRQQQNKNLMYSNTQRNISSSSITK</sequence>
<feature type="region of interest" description="Disordered" evidence="9">
    <location>
        <begin position="70"/>
        <end position="93"/>
    </location>
</feature>
<keyword evidence="4" id="KW-0805">Transcription regulation</keyword>
<dbReference type="GO" id="GO:0045944">
    <property type="term" value="P:positive regulation of transcription by RNA polymerase II"/>
    <property type="evidence" value="ECO:0007669"/>
    <property type="project" value="TreeGrafter"/>
</dbReference>
<dbReference type="SMART" id="SM00399">
    <property type="entry name" value="ZnF_C4"/>
    <property type="match status" value="1"/>
</dbReference>
<dbReference type="InterPro" id="IPR001628">
    <property type="entry name" value="Znf_hrmn_rcpt"/>
</dbReference>
<dbReference type="InterPro" id="IPR013088">
    <property type="entry name" value="Znf_NHR/GATA"/>
</dbReference>
<dbReference type="GO" id="GO:0000122">
    <property type="term" value="P:negative regulation of transcription by RNA polymerase II"/>
    <property type="evidence" value="ECO:0007669"/>
    <property type="project" value="TreeGrafter"/>
</dbReference>
<dbReference type="PANTHER" id="PTHR24082:SF283">
    <property type="entry name" value="NUCLEAR HORMONE RECEPTOR HR96"/>
    <property type="match status" value="1"/>
</dbReference>
<dbReference type="GO" id="GO:0000978">
    <property type="term" value="F:RNA polymerase II cis-regulatory region sequence-specific DNA binding"/>
    <property type="evidence" value="ECO:0007669"/>
    <property type="project" value="TreeGrafter"/>
</dbReference>
<dbReference type="PROSITE" id="PS51030">
    <property type="entry name" value="NUCLEAR_REC_DBD_2"/>
    <property type="match status" value="1"/>
</dbReference>
<keyword evidence="3" id="KW-0862">Zinc</keyword>
<keyword evidence="1" id="KW-0479">Metal-binding</keyword>
<gene>
    <name evidence="11" type="ORF">GIL414_LOCUS69380</name>
</gene>
<comment type="caution">
    <text evidence="11">The sequence shown here is derived from an EMBL/GenBank/DDBJ whole genome shotgun (WGS) entry which is preliminary data.</text>
</comment>
<evidence type="ECO:0000256" key="4">
    <source>
        <dbReference type="ARBA" id="ARBA00023015"/>
    </source>
</evidence>
<evidence type="ECO:0000313" key="12">
    <source>
        <dbReference type="Proteomes" id="UP000681720"/>
    </source>
</evidence>